<dbReference type="AlphaFoldDB" id="E8WX00"/>
<evidence type="ECO:0000313" key="2">
    <source>
        <dbReference type="EMBL" id="ADW68561.1"/>
    </source>
</evidence>
<dbReference type="HOGENOM" id="CLU_023842_1_0_0"/>
<dbReference type="eggNOG" id="COG0433">
    <property type="taxonomic scope" value="Bacteria"/>
</dbReference>
<evidence type="ECO:0000259" key="1">
    <source>
        <dbReference type="Pfam" id="PF01935"/>
    </source>
</evidence>
<dbReference type="PaxDb" id="1198114-AciX9_1508"/>
<organism evidence="3">
    <name type="scientific">Granulicella tundricola (strain ATCC BAA-1859 / DSM 23138 / MP5ACTX9)</name>
    <dbReference type="NCBI Taxonomy" id="1198114"/>
    <lineage>
        <taxon>Bacteria</taxon>
        <taxon>Pseudomonadati</taxon>
        <taxon>Acidobacteriota</taxon>
        <taxon>Terriglobia</taxon>
        <taxon>Terriglobales</taxon>
        <taxon>Acidobacteriaceae</taxon>
        <taxon>Granulicella</taxon>
    </lineage>
</organism>
<protein>
    <recommendedName>
        <fullName evidence="1">Helicase HerA central domain-containing protein</fullName>
    </recommendedName>
</protein>
<dbReference type="InterPro" id="IPR008571">
    <property type="entry name" value="HerA-like"/>
</dbReference>
<dbReference type="EMBL" id="CP002480">
    <property type="protein sequence ID" value="ADW68561.1"/>
    <property type="molecule type" value="Genomic_DNA"/>
</dbReference>
<keyword evidence="3" id="KW-1185">Reference proteome</keyword>
<dbReference type="OrthoDB" id="127577at2"/>
<gene>
    <name evidence="2" type="ordered locus">AciX9_1508</name>
</gene>
<dbReference type="SUPFAM" id="SSF52540">
    <property type="entry name" value="P-loop containing nucleoside triphosphate hydrolases"/>
    <property type="match status" value="1"/>
</dbReference>
<reference evidence="3" key="1">
    <citation type="submission" date="2011-01" db="EMBL/GenBank/DDBJ databases">
        <title>Complete sequence of chromosome of Acidobacterium sp. MP5ACTX9.</title>
        <authorList>
            <consortium name="US DOE Joint Genome Institute"/>
            <person name="Lucas S."/>
            <person name="Copeland A."/>
            <person name="Lapidus A."/>
            <person name="Cheng J.-F."/>
            <person name="Goodwin L."/>
            <person name="Pitluck S."/>
            <person name="Teshima H."/>
            <person name="Detter J.C."/>
            <person name="Han C."/>
            <person name="Tapia R."/>
            <person name="Land M."/>
            <person name="Hauser L."/>
            <person name="Kyrpides N."/>
            <person name="Ivanova N."/>
            <person name="Ovchinnikova G."/>
            <person name="Pagani I."/>
            <person name="Rawat S.R."/>
            <person name="Mannisto M."/>
            <person name="Haggblom M.M."/>
            <person name="Woyke T."/>
        </authorList>
    </citation>
    <scope>NUCLEOTIDE SEQUENCE [LARGE SCALE GENOMIC DNA]</scope>
    <source>
        <strain evidence="3">MP5ACTX9</strain>
    </source>
</reference>
<name>E8WX00_GRATM</name>
<dbReference type="PANTHER" id="PTHR42957">
    <property type="entry name" value="HELICASE MJ1565-RELATED"/>
    <property type="match status" value="1"/>
</dbReference>
<dbReference type="PANTHER" id="PTHR42957:SF1">
    <property type="entry name" value="HELICASE MJ1565-RELATED"/>
    <property type="match status" value="1"/>
</dbReference>
<dbReference type="InterPro" id="IPR027417">
    <property type="entry name" value="P-loop_NTPase"/>
</dbReference>
<dbReference type="RefSeq" id="WP_013579880.1">
    <property type="nucleotide sequence ID" value="NC_015064.1"/>
</dbReference>
<dbReference type="Proteomes" id="UP000000343">
    <property type="component" value="Chromosome"/>
</dbReference>
<accession>E8WX00</accession>
<dbReference type="Pfam" id="PF01935">
    <property type="entry name" value="DUF87"/>
    <property type="match status" value="1"/>
</dbReference>
<evidence type="ECO:0000313" key="3">
    <source>
        <dbReference type="Proteomes" id="UP000000343"/>
    </source>
</evidence>
<dbReference type="InterPro" id="IPR002789">
    <property type="entry name" value="HerA_central"/>
</dbReference>
<dbReference type="Gene3D" id="3.40.50.300">
    <property type="entry name" value="P-loop containing nucleotide triphosphate hydrolases"/>
    <property type="match status" value="2"/>
</dbReference>
<dbReference type="STRING" id="1198114.AciX9_1508"/>
<dbReference type="KEGG" id="acm:AciX9_1508"/>
<sequence>MSETALVFAASDQIGRVVSVDTSRVLINVSDSVLLTSIGVGQLLAIKGTTQQEFLIAITEKVTRTLGLELSPEAETGDDESLSTVPRDLMRAALVGTFRSVEGEKKNTFKRGADSFPQIDRDCYVISGSNLQRFMGILGQEIPEDERLLLGRFVADRSAVAIANGDKFFQRHAAILGSTGSGKSWAVALILERASKLKFPNIIVMDMHGEYAPLADKDKGGFAKRYRIAGPGDLDKPKDDVLFLPYWLLNRDEMLSMILDRSDQNAPNQASRFTSHVRQLKQDFLDSVKKLEVKKTFTVDSPIPYQMKDLLSRLGADNTAKGVSSSTGKPITGDLENKLTRFISRLEAKLEDRRYGFMFTPSIDALNYDWLSQQLVKLLGTSDGAGIKIIDFSEVPSDVLPVVTGTFARLLYDVQFWMKADSRTPVTILCDEAHLYLPVREDADAVQRQALGAFERIAKEGRKYGFSLLVVSQRPSDVSKTILSQCNNFLSLRLTNETDQNVIRRLMPDSLAGLTDILPLLDTGEAVLLGDAVLLPTRIRLDKPVIRPDSSTRDFWIEWSTKKADTDAIVAAVECMRSQTRRLP</sequence>
<proteinExistence type="predicted"/>
<feature type="domain" description="Helicase HerA central" evidence="1">
    <location>
        <begin position="150"/>
        <end position="409"/>
    </location>
</feature>